<keyword evidence="1" id="KW-0812">Transmembrane</keyword>
<feature type="transmembrane region" description="Helical" evidence="1">
    <location>
        <begin position="61"/>
        <end position="87"/>
    </location>
</feature>
<organism evidence="2 3">
    <name type="scientific">Paenibacillus xanthanilyticus</name>
    <dbReference type="NCBI Taxonomy" id="1783531"/>
    <lineage>
        <taxon>Bacteria</taxon>
        <taxon>Bacillati</taxon>
        <taxon>Bacillota</taxon>
        <taxon>Bacilli</taxon>
        <taxon>Bacillales</taxon>
        <taxon>Paenibacillaceae</taxon>
        <taxon>Paenibacillus</taxon>
    </lineage>
</organism>
<accession>A0ABV8JXG3</accession>
<gene>
    <name evidence="2" type="ORF">ACFOZ8_04480</name>
</gene>
<feature type="transmembrane region" description="Helical" evidence="1">
    <location>
        <begin position="6"/>
        <end position="25"/>
    </location>
</feature>
<feature type="transmembrane region" description="Helical" evidence="1">
    <location>
        <begin position="32"/>
        <end position="49"/>
    </location>
</feature>
<evidence type="ECO:0000256" key="1">
    <source>
        <dbReference type="SAM" id="Phobius"/>
    </source>
</evidence>
<reference evidence="3" key="1">
    <citation type="journal article" date="2019" name="Int. J. Syst. Evol. Microbiol.">
        <title>The Global Catalogue of Microorganisms (GCM) 10K type strain sequencing project: providing services to taxonomists for standard genome sequencing and annotation.</title>
        <authorList>
            <consortium name="The Broad Institute Genomics Platform"/>
            <consortium name="The Broad Institute Genome Sequencing Center for Infectious Disease"/>
            <person name="Wu L."/>
            <person name="Ma J."/>
        </authorList>
    </citation>
    <scope>NUCLEOTIDE SEQUENCE [LARGE SCALE GENOMIC DNA]</scope>
    <source>
        <strain evidence="3">IBRC-M 10987</strain>
    </source>
</reference>
<keyword evidence="3" id="KW-1185">Reference proteome</keyword>
<proteinExistence type="predicted"/>
<evidence type="ECO:0000313" key="2">
    <source>
        <dbReference type="EMBL" id="MFC4098907.1"/>
    </source>
</evidence>
<protein>
    <submittedName>
        <fullName evidence="2">Uncharacterized protein</fullName>
    </submittedName>
</protein>
<name>A0ABV8JXG3_9BACL</name>
<dbReference type="RefSeq" id="WP_377717605.1">
    <property type="nucleotide sequence ID" value="NZ_JBHSAM010000014.1"/>
</dbReference>
<evidence type="ECO:0000313" key="3">
    <source>
        <dbReference type="Proteomes" id="UP001595715"/>
    </source>
</evidence>
<keyword evidence="1" id="KW-1133">Transmembrane helix</keyword>
<dbReference type="Proteomes" id="UP001595715">
    <property type="component" value="Unassembled WGS sequence"/>
</dbReference>
<dbReference type="EMBL" id="JBHSAM010000014">
    <property type="protein sequence ID" value="MFC4098907.1"/>
    <property type="molecule type" value="Genomic_DNA"/>
</dbReference>
<keyword evidence="1" id="KW-0472">Membrane</keyword>
<sequence length="95" mass="10003">MWDGMLITTLALLGASFLALGACMAGRTARTVVGITFAALAFLLLYGQYEDWSGEYEDANIGLGLAYMLVWGASAVAIVGAIIAWLLKGGSKRRG</sequence>
<comment type="caution">
    <text evidence="2">The sequence shown here is derived from an EMBL/GenBank/DDBJ whole genome shotgun (WGS) entry which is preliminary data.</text>
</comment>